<accession>A0A1E7EUJ6</accession>
<keyword evidence="7" id="KW-0808">Transferase</keyword>
<comment type="subcellular location">
    <subcellularLocation>
        <location evidence="2">Cytoplasm</location>
    </subcellularLocation>
</comment>
<keyword evidence="6" id="KW-0489">Methyltransferase</keyword>
<dbReference type="PIRSF" id="PIRSF006004">
    <property type="entry name" value="CHP00048"/>
    <property type="match status" value="1"/>
</dbReference>
<dbReference type="PANTHER" id="PTHR30544">
    <property type="entry name" value="23S RRNA METHYLTRANSFERASE"/>
    <property type="match status" value="1"/>
</dbReference>
<dbReference type="GO" id="GO:0046872">
    <property type="term" value="F:metal ion binding"/>
    <property type="evidence" value="ECO:0007669"/>
    <property type="project" value="UniProtKB-KW"/>
</dbReference>
<dbReference type="SFLD" id="SFLDS00029">
    <property type="entry name" value="Radical_SAM"/>
    <property type="match status" value="1"/>
</dbReference>
<keyword evidence="11" id="KW-0411">Iron-sulfur</keyword>
<evidence type="ECO:0000259" key="12">
    <source>
        <dbReference type="PROSITE" id="PS51918"/>
    </source>
</evidence>
<proteinExistence type="predicted"/>
<dbReference type="FunCoup" id="A0A1E7EUJ6">
    <property type="interactions" value="16"/>
</dbReference>
<dbReference type="EMBL" id="KV784374">
    <property type="protein sequence ID" value="OEU09708.1"/>
    <property type="molecule type" value="Genomic_DNA"/>
</dbReference>
<evidence type="ECO:0000256" key="2">
    <source>
        <dbReference type="ARBA" id="ARBA00004496"/>
    </source>
</evidence>
<dbReference type="InterPro" id="IPR048641">
    <property type="entry name" value="RlmN_N"/>
</dbReference>
<evidence type="ECO:0000256" key="11">
    <source>
        <dbReference type="ARBA" id="ARBA00023014"/>
    </source>
</evidence>
<dbReference type="Pfam" id="PF21016">
    <property type="entry name" value="RlmN_N"/>
    <property type="match status" value="1"/>
</dbReference>
<dbReference type="InterPro" id="IPR040072">
    <property type="entry name" value="Methyltransferase_A"/>
</dbReference>
<evidence type="ECO:0000256" key="7">
    <source>
        <dbReference type="ARBA" id="ARBA00022679"/>
    </source>
</evidence>
<organism evidence="13 14">
    <name type="scientific">Fragilariopsis cylindrus CCMP1102</name>
    <dbReference type="NCBI Taxonomy" id="635003"/>
    <lineage>
        <taxon>Eukaryota</taxon>
        <taxon>Sar</taxon>
        <taxon>Stramenopiles</taxon>
        <taxon>Ochrophyta</taxon>
        <taxon>Bacillariophyta</taxon>
        <taxon>Bacillariophyceae</taxon>
        <taxon>Bacillariophycidae</taxon>
        <taxon>Bacillariales</taxon>
        <taxon>Bacillariaceae</taxon>
        <taxon>Fragilariopsis</taxon>
    </lineage>
</organism>
<evidence type="ECO:0000256" key="10">
    <source>
        <dbReference type="ARBA" id="ARBA00023004"/>
    </source>
</evidence>
<dbReference type="GO" id="GO:0005737">
    <property type="term" value="C:cytoplasm"/>
    <property type="evidence" value="ECO:0007669"/>
    <property type="project" value="UniProtKB-SubCell"/>
</dbReference>
<dbReference type="KEGG" id="fcy:FRACYDRAFT_149971"/>
<evidence type="ECO:0000313" key="14">
    <source>
        <dbReference type="Proteomes" id="UP000095751"/>
    </source>
</evidence>
<name>A0A1E7EUJ6_9STRA</name>
<gene>
    <name evidence="13" type="ORF">FRACYDRAFT_149971</name>
</gene>
<dbReference type="InterPro" id="IPR004383">
    <property type="entry name" value="rRNA_lsu_MTrfase_RlmN/Cfr"/>
</dbReference>
<evidence type="ECO:0000256" key="6">
    <source>
        <dbReference type="ARBA" id="ARBA00022603"/>
    </source>
</evidence>
<dbReference type="Gene3D" id="1.10.150.530">
    <property type="match status" value="1"/>
</dbReference>
<evidence type="ECO:0000256" key="4">
    <source>
        <dbReference type="ARBA" id="ARBA00022490"/>
    </source>
</evidence>
<dbReference type="GO" id="GO:0070475">
    <property type="term" value="P:rRNA base methylation"/>
    <property type="evidence" value="ECO:0007669"/>
    <property type="project" value="TreeGrafter"/>
</dbReference>
<keyword evidence="4" id="KW-0963">Cytoplasm</keyword>
<dbReference type="GO" id="GO:0008173">
    <property type="term" value="F:RNA methyltransferase activity"/>
    <property type="evidence" value="ECO:0007669"/>
    <property type="project" value="InterPro"/>
</dbReference>
<feature type="domain" description="Radical SAM core" evidence="12">
    <location>
        <begin position="98"/>
        <end position="347"/>
    </location>
</feature>
<dbReference type="SUPFAM" id="SSF102114">
    <property type="entry name" value="Radical SAM enzymes"/>
    <property type="match status" value="1"/>
</dbReference>
<feature type="non-terminal residue" evidence="13">
    <location>
        <position position="1"/>
    </location>
</feature>
<evidence type="ECO:0000313" key="13">
    <source>
        <dbReference type="EMBL" id="OEU09708.1"/>
    </source>
</evidence>
<keyword evidence="10" id="KW-0408">Iron</keyword>
<dbReference type="InterPro" id="IPR013785">
    <property type="entry name" value="Aldolase_TIM"/>
</dbReference>
<evidence type="ECO:0000256" key="1">
    <source>
        <dbReference type="ARBA" id="ARBA00001966"/>
    </source>
</evidence>
<keyword evidence="3" id="KW-0004">4Fe-4S</keyword>
<keyword evidence="9" id="KW-0479">Metal-binding</keyword>
<feature type="non-terminal residue" evidence="13">
    <location>
        <position position="357"/>
    </location>
</feature>
<dbReference type="SFLD" id="SFLDF00275">
    <property type="entry name" value="adenosine_C2_methyltransferase"/>
    <property type="match status" value="1"/>
</dbReference>
<dbReference type="PANTHER" id="PTHR30544:SF5">
    <property type="entry name" value="RADICAL SAM CORE DOMAIN-CONTAINING PROTEIN"/>
    <property type="match status" value="1"/>
</dbReference>
<dbReference type="GO" id="GO:0051539">
    <property type="term" value="F:4 iron, 4 sulfur cluster binding"/>
    <property type="evidence" value="ECO:0007669"/>
    <property type="project" value="UniProtKB-KW"/>
</dbReference>
<protein>
    <recommendedName>
        <fullName evidence="12">Radical SAM core domain-containing protein</fullName>
    </recommendedName>
</protein>
<evidence type="ECO:0000256" key="9">
    <source>
        <dbReference type="ARBA" id="ARBA00022723"/>
    </source>
</evidence>
<dbReference type="PROSITE" id="PS51918">
    <property type="entry name" value="RADICAL_SAM"/>
    <property type="match status" value="1"/>
</dbReference>
<keyword evidence="5" id="KW-0698">rRNA processing</keyword>
<evidence type="ECO:0000256" key="5">
    <source>
        <dbReference type="ARBA" id="ARBA00022552"/>
    </source>
</evidence>
<dbReference type="InterPro" id="IPR058240">
    <property type="entry name" value="rSAM_sf"/>
</dbReference>
<comment type="cofactor">
    <cofactor evidence="1">
        <name>[4Fe-4S] cluster</name>
        <dbReference type="ChEBI" id="CHEBI:49883"/>
    </cofactor>
</comment>
<dbReference type="Pfam" id="PF04055">
    <property type="entry name" value="Radical_SAM"/>
    <property type="match status" value="1"/>
</dbReference>
<evidence type="ECO:0000256" key="3">
    <source>
        <dbReference type="ARBA" id="ARBA00022485"/>
    </source>
</evidence>
<dbReference type="AlphaFoldDB" id="A0A1E7EUJ6"/>
<dbReference type="OrthoDB" id="538249at2759"/>
<dbReference type="Gene3D" id="3.20.20.70">
    <property type="entry name" value="Aldolase class I"/>
    <property type="match status" value="1"/>
</dbReference>
<sequence length="357" mass="39942">LHTITQNELELLIVSWGYPKFRSKQIYDWIRSKGITNPNEMVNIPKTLRNSDSETYDNFGGGSLMLEYEAISKDGTRKRAYRLRDGQLIESVLMGPYNDGRYTACISSQAGCAMGCIFCATGQMGFARQLTSNEIFEQVSRFSTELKKESIQHQNIQTRLSNIVFMGMGEPLANYNNVVTSVNRINNELGIGARKITVSTVGVVPNIRKLFADNTLMPQVRLAVSLHCSNDLERSKLLPANDRYGGLHELMTCLKDYIDTTGRRVTLEWALIANQNDNIETAKELGHLILKYQLRRDMVHVNVIPLNPTDGFVNGQPSNVKAVNAFCHCLSNEFSITATPRVRRGIDIDAGCGQLKA</sequence>
<dbReference type="SFLD" id="SFLDG01062">
    <property type="entry name" value="methyltransferase_(Class_A)"/>
    <property type="match status" value="1"/>
</dbReference>
<evidence type="ECO:0000256" key="8">
    <source>
        <dbReference type="ARBA" id="ARBA00022691"/>
    </source>
</evidence>
<keyword evidence="8" id="KW-0949">S-adenosyl-L-methionine</keyword>
<dbReference type="GO" id="GO:0030488">
    <property type="term" value="P:tRNA methylation"/>
    <property type="evidence" value="ECO:0007669"/>
    <property type="project" value="TreeGrafter"/>
</dbReference>
<reference evidence="13 14" key="1">
    <citation type="submission" date="2016-09" db="EMBL/GenBank/DDBJ databases">
        <title>Extensive genetic diversity and differential bi-allelic expression allows diatom success in the polar Southern Ocean.</title>
        <authorList>
            <consortium name="DOE Joint Genome Institute"/>
            <person name="Mock T."/>
            <person name="Otillar R.P."/>
            <person name="Strauss J."/>
            <person name="Dupont C."/>
            <person name="Frickenhaus S."/>
            <person name="Maumus F."/>
            <person name="Mcmullan M."/>
            <person name="Sanges R."/>
            <person name="Schmutz J."/>
            <person name="Toseland A."/>
            <person name="Valas R."/>
            <person name="Veluchamy A."/>
            <person name="Ward B.J."/>
            <person name="Allen A."/>
            <person name="Barry K."/>
            <person name="Falciatore A."/>
            <person name="Ferrante M."/>
            <person name="Fortunato A.E."/>
            <person name="Gloeckner G."/>
            <person name="Gruber A."/>
            <person name="Hipkin R."/>
            <person name="Janech M."/>
            <person name="Kroth P."/>
            <person name="Leese F."/>
            <person name="Lindquist E."/>
            <person name="Lyon B.R."/>
            <person name="Martin J."/>
            <person name="Mayer C."/>
            <person name="Parker M."/>
            <person name="Quesneville H."/>
            <person name="Raymond J."/>
            <person name="Uhlig C."/>
            <person name="Valentin K.U."/>
            <person name="Worden A.Z."/>
            <person name="Armbrust E.V."/>
            <person name="Bowler C."/>
            <person name="Green B."/>
            <person name="Moulton V."/>
            <person name="Van Oosterhout C."/>
            <person name="Grigoriev I."/>
        </authorList>
    </citation>
    <scope>NUCLEOTIDE SEQUENCE [LARGE SCALE GENOMIC DNA]</scope>
    <source>
        <strain evidence="13 14">CCMP1102</strain>
    </source>
</reference>
<dbReference type="InterPro" id="IPR007197">
    <property type="entry name" value="rSAM"/>
</dbReference>
<dbReference type="InParanoid" id="A0A1E7EUJ6"/>
<dbReference type="CDD" id="cd01335">
    <property type="entry name" value="Radical_SAM"/>
    <property type="match status" value="1"/>
</dbReference>
<keyword evidence="14" id="KW-1185">Reference proteome</keyword>
<dbReference type="Proteomes" id="UP000095751">
    <property type="component" value="Unassembled WGS sequence"/>
</dbReference>